<dbReference type="AlphaFoldDB" id="A0A9X1L9H1"/>
<keyword evidence="1" id="KW-0812">Transmembrane</keyword>
<evidence type="ECO:0008006" key="4">
    <source>
        <dbReference type="Google" id="ProtNLM"/>
    </source>
</evidence>
<dbReference type="RefSeq" id="WP_226610713.1">
    <property type="nucleotide sequence ID" value="NZ_JAJAQI010000030.1"/>
</dbReference>
<dbReference type="Proteomes" id="UP001139311">
    <property type="component" value="Unassembled WGS sequence"/>
</dbReference>
<proteinExistence type="predicted"/>
<comment type="caution">
    <text evidence="2">The sequence shown here is derived from an EMBL/GenBank/DDBJ whole genome shotgun (WGS) entry which is preliminary data.</text>
</comment>
<organism evidence="2 3">
    <name type="scientific">Roseicella aerolata</name>
    <dbReference type="NCBI Taxonomy" id="2883479"/>
    <lineage>
        <taxon>Bacteria</taxon>
        <taxon>Pseudomonadati</taxon>
        <taxon>Pseudomonadota</taxon>
        <taxon>Alphaproteobacteria</taxon>
        <taxon>Acetobacterales</taxon>
        <taxon>Roseomonadaceae</taxon>
        <taxon>Roseicella</taxon>
    </lineage>
</organism>
<keyword evidence="1" id="KW-1133">Transmembrane helix</keyword>
<protein>
    <recommendedName>
        <fullName evidence="4">J domain-containing protein</fullName>
    </recommendedName>
</protein>
<evidence type="ECO:0000313" key="2">
    <source>
        <dbReference type="EMBL" id="MCB4823689.1"/>
    </source>
</evidence>
<evidence type="ECO:0000313" key="3">
    <source>
        <dbReference type="Proteomes" id="UP001139311"/>
    </source>
</evidence>
<accession>A0A9X1L9H1</accession>
<evidence type="ECO:0000256" key="1">
    <source>
        <dbReference type="SAM" id="Phobius"/>
    </source>
</evidence>
<keyword evidence="3" id="KW-1185">Reference proteome</keyword>
<feature type="transmembrane region" description="Helical" evidence="1">
    <location>
        <begin position="6"/>
        <end position="24"/>
    </location>
</feature>
<sequence>MVELLGVLLALVLFGLGVLIWRLLRWARRGLGLLFGAARPDHRLASLRGVRLRAARALSRQQAARIAALMEELARTRRALHLAEAARACPGLPDDRFRRAKQAFAVHFHPDRLRCAEPERGIRVRIFQQFWQVLRRIERG</sequence>
<reference evidence="2" key="1">
    <citation type="submission" date="2021-10" db="EMBL/GenBank/DDBJ databases">
        <title>Roseicella aerolatum sp. nov., isolated from aerosols of e-waste dismantling site.</title>
        <authorList>
            <person name="Qin T."/>
        </authorList>
    </citation>
    <scope>NUCLEOTIDE SEQUENCE</scope>
    <source>
        <strain evidence="2">GB24</strain>
    </source>
</reference>
<dbReference type="EMBL" id="JAJAQI010000030">
    <property type="protein sequence ID" value="MCB4823689.1"/>
    <property type="molecule type" value="Genomic_DNA"/>
</dbReference>
<keyword evidence="1" id="KW-0472">Membrane</keyword>
<name>A0A9X1L9H1_9PROT</name>
<gene>
    <name evidence="2" type="ORF">LHA35_18325</name>
</gene>